<dbReference type="SMART" id="SM01071">
    <property type="entry name" value="CDC37_N"/>
    <property type="match status" value="1"/>
</dbReference>
<dbReference type="GO" id="GO:0031072">
    <property type="term" value="F:heat shock protein binding"/>
    <property type="evidence" value="ECO:0007669"/>
    <property type="project" value="TreeGrafter"/>
</dbReference>
<evidence type="ECO:0000256" key="7">
    <source>
        <dbReference type="SAM" id="MobiDB-lite"/>
    </source>
</evidence>
<dbReference type="GO" id="GO:0051082">
    <property type="term" value="F:unfolded protein binding"/>
    <property type="evidence" value="ECO:0007669"/>
    <property type="project" value="TreeGrafter"/>
</dbReference>
<dbReference type="Gene3D" id="1.20.58.610">
    <property type="entry name" value="Cdc37, Hsp90 binding domain"/>
    <property type="match status" value="1"/>
</dbReference>
<dbReference type="GO" id="GO:0051087">
    <property type="term" value="F:protein-folding chaperone binding"/>
    <property type="evidence" value="ECO:0007669"/>
    <property type="project" value="TreeGrafter"/>
</dbReference>
<accession>A0A2X0LZT9</accession>
<dbReference type="InterPro" id="IPR013855">
    <property type="entry name" value="Cdc37_N_dom"/>
</dbReference>
<dbReference type="SUPFAM" id="SSF101391">
    <property type="entry name" value="Hsp90 co-chaperone CDC37"/>
    <property type="match status" value="1"/>
</dbReference>
<evidence type="ECO:0000256" key="5">
    <source>
        <dbReference type="ARBA" id="ARBA00031396"/>
    </source>
</evidence>
<keyword evidence="3" id="KW-0963">Cytoplasm</keyword>
<feature type="compositionally biased region" description="Low complexity" evidence="7">
    <location>
        <begin position="197"/>
        <end position="207"/>
    </location>
</feature>
<feature type="domain" description="Cdc37 N-terminal" evidence="10">
    <location>
        <begin position="3"/>
        <end position="183"/>
    </location>
</feature>
<evidence type="ECO:0000256" key="1">
    <source>
        <dbReference type="ARBA" id="ARBA00004496"/>
    </source>
</evidence>
<comment type="subcellular location">
    <subcellularLocation>
        <location evidence="1">Cytoplasm</location>
    </subcellularLocation>
</comment>
<dbReference type="Proteomes" id="UP000249464">
    <property type="component" value="Unassembled WGS sequence"/>
</dbReference>
<dbReference type="Pfam" id="PF08564">
    <property type="entry name" value="CDC37_C"/>
    <property type="match status" value="1"/>
</dbReference>
<dbReference type="GO" id="GO:0005737">
    <property type="term" value="C:cytoplasm"/>
    <property type="evidence" value="ECO:0007669"/>
    <property type="project" value="UniProtKB-SubCell"/>
</dbReference>
<evidence type="ECO:0000256" key="2">
    <source>
        <dbReference type="ARBA" id="ARBA00006222"/>
    </source>
</evidence>
<dbReference type="PANTHER" id="PTHR12800:SF4">
    <property type="entry name" value="HSP90 CO-CHAPERONE CDC37"/>
    <property type="match status" value="1"/>
</dbReference>
<dbReference type="SMART" id="SM01070">
    <property type="entry name" value="CDC37_M"/>
    <property type="match status" value="1"/>
</dbReference>
<feature type="compositionally biased region" description="Polar residues" evidence="7">
    <location>
        <begin position="475"/>
        <end position="496"/>
    </location>
</feature>
<dbReference type="GO" id="GO:0050821">
    <property type="term" value="P:protein stabilization"/>
    <property type="evidence" value="ECO:0007669"/>
    <property type="project" value="TreeGrafter"/>
</dbReference>
<organism evidence="11 12">
    <name type="scientific">Microbotryum silenes-dioicae</name>
    <dbReference type="NCBI Taxonomy" id="796604"/>
    <lineage>
        <taxon>Eukaryota</taxon>
        <taxon>Fungi</taxon>
        <taxon>Dikarya</taxon>
        <taxon>Basidiomycota</taxon>
        <taxon>Pucciniomycotina</taxon>
        <taxon>Microbotryomycetes</taxon>
        <taxon>Microbotryales</taxon>
        <taxon>Microbotryaceae</taxon>
        <taxon>Microbotryum</taxon>
    </lineage>
</organism>
<dbReference type="EMBL" id="FQNC01000019">
    <property type="protein sequence ID" value="SGY22596.1"/>
    <property type="molecule type" value="Genomic_DNA"/>
</dbReference>
<protein>
    <recommendedName>
        <fullName evidence="5">Hsp90 chaperone protein kinase-targeting subunit</fullName>
    </recommendedName>
</protein>
<feature type="region of interest" description="Disordered" evidence="7">
    <location>
        <begin position="186"/>
        <end position="217"/>
    </location>
</feature>
<dbReference type="GO" id="GO:0006457">
    <property type="term" value="P:protein folding"/>
    <property type="evidence" value="ECO:0007669"/>
    <property type="project" value="TreeGrafter"/>
</dbReference>
<dbReference type="InterPro" id="IPR004918">
    <property type="entry name" value="Cdc37"/>
</dbReference>
<keyword evidence="12" id="KW-1185">Reference proteome</keyword>
<dbReference type="InterPro" id="IPR038189">
    <property type="entry name" value="Cdc37_Hsp90-bd_sf"/>
</dbReference>
<sequence length="503" mass="55823">MSRLNYNKWDALELSDDSDIEVHPNVDKKSMIRWKQRDIHEKRELRKLKLQHLDLENEMNIALLERMRALSTATHDEGAPFISREIARLRVAVPDFDGKQFKDGEQPSQDHMVLALLTQVVNAVEKDGSGEQGRNDRLVAELERHQERLVQRQAEIVEERKTEIAEQQKHITSEDIHVGFESKTMISNKPSAQPDPATSSTSAVGAKSKAKKAETQIETINSPSVLAAEAEAAAIGSDSSDDEDVPDLTDSALRFSKLKPLDFASCFAAISDDPSLLAEETTDALLVEAFSVAMKGGNKRARECVEKALMIQYCLKLGKDGVALYFKRMTSSDPKALQMFLEDVNGTAKRIIERAHVVAAEKEADRARNPDGKEQIQLVASDPSTVITFEVPDGPPPETLEITGEGADELDPELVREFLQRRWDYFSSFSPGLQKALQAKSLEKVNKVLGKMSVEDAEDVVKKLQEAGILSFETTEILDQTGTSEPTGGRQQQPIDTSMPDVD</sequence>
<dbReference type="AlphaFoldDB" id="A0A2X0LZT9"/>
<dbReference type="Pfam" id="PF08565">
    <property type="entry name" value="CDC37_M"/>
    <property type="match status" value="1"/>
</dbReference>
<dbReference type="PANTHER" id="PTHR12800">
    <property type="entry name" value="CDC37-RELATED"/>
    <property type="match status" value="1"/>
</dbReference>
<keyword evidence="4" id="KW-0143">Chaperone</keyword>
<comment type="similarity">
    <text evidence="2">Belongs to the CDC37 family.</text>
</comment>
<feature type="domain" description="Cdc37 Hsp90 binding" evidence="9">
    <location>
        <begin position="188"/>
        <end position="370"/>
    </location>
</feature>
<dbReference type="STRING" id="796604.A0A2X0LZT9"/>
<name>A0A2X0LZT9_9BASI</name>
<proteinExistence type="inferred from homology"/>
<reference evidence="11 12" key="1">
    <citation type="submission" date="2016-11" db="EMBL/GenBank/DDBJ databases">
        <authorList>
            <person name="Jaros S."/>
            <person name="Januszkiewicz K."/>
            <person name="Wedrychowicz H."/>
        </authorList>
    </citation>
    <scope>NUCLEOTIDE SEQUENCE [LARGE SCALE GENOMIC DNA]</scope>
</reference>
<evidence type="ECO:0000313" key="11">
    <source>
        <dbReference type="EMBL" id="SGY22596.1"/>
    </source>
</evidence>
<keyword evidence="6" id="KW-0175">Coiled coil</keyword>
<feature type="coiled-coil region" evidence="6">
    <location>
        <begin position="135"/>
        <end position="162"/>
    </location>
</feature>
<feature type="region of interest" description="Disordered" evidence="7">
    <location>
        <begin position="475"/>
        <end position="503"/>
    </location>
</feature>
<dbReference type="InterPro" id="IPR013874">
    <property type="entry name" value="Cdc37_Hsp90-bd"/>
</dbReference>
<evidence type="ECO:0000256" key="3">
    <source>
        <dbReference type="ARBA" id="ARBA00022490"/>
    </source>
</evidence>
<gene>
    <name evidence="11" type="primary">BQ5605_C019g08825</name>
    <name evidence="11" type="ORF">BQ5605_C019G08825</name>
</gene>
<dbReference type="InterPro" id="IPR013873">
    <property type="entry name" value="Cdc37_C"/>
</dbReference>
<dbReference type="GO" id="GO:0019901">
    <property type="term" value="F:protein kinase binding"/>
    <property type="evidence" value="ECO:0007669"/>
    <property type="project" value="InterPro"/>
</dbReference>
<dbReference type="Pfam" id="PF03234">
    <property type="entry name" value="CDC37_N"/>
    <property type="match status" value="1"/>
</dbReference>
<evidence type="ECO:0000259" key="9">
    <source>
        <dbReference type="SMART" id="SM01070"/>
    </source>
</evidence>
<feature type="domain" description="Cdc37 C-terminal" evidence="8">
    <location>
        <begin position="389"/>
        <end position="490"/>
    </location>
</feature>
<evidence type="ECO:0000313" key="12">
    <source>
        <dbReference type="Proteomes" id="UP000249464"/>
    </source>
</evidence>
<evidence type="ECO:0000259" key="8">
    <source>
        <dbReference type="SMART" id="SM01069"/>
    </source>
</evidence>
<evidence type="ECO:0000259" key="10">
    <source>
        <dbReference type="SMART" id="SM01071"/>
    </source>
</evidence>
<evidence type="ECO:0000256" key="6">
    <source>
        <dbReference type="SAM" id="Coils"/>
    </source>
</evidence>
<dbReference type="SMART" id="SM01069">
    <property type="entry name" value="CDC37_C"/>
    <property type="match status" value="1"/>
</dbReference>
<evidence type="ECO:0000256" key="4">
    <source>
        <dbReference type="ARBA" id="ARBA00023186"/>
    </source>
</evidence>